<proteinExistence type="predicted"/>
<dbReference type="Gene3D" id="3.30.1330.60">
    <property type="entry name" value="OmpA-like domain"/>
    <property type="match status" value="1"/>
</dbReference>
<dbReference type="OrthoDB" id="977390at2"/>
<evidence type="ECO:0000256" key="1">
    <source>
        <dbReference type="ARBA" id="ARBA00004442"/>
    </source>
</evidence>
<evidence type="ECO:0000256" key="2">
    <source>
        <dbReference type="ARBA" id="ARBA00023136"/>
    </source>
</evidence>
<feature type="domain" description="OmpA-like" evidence="6">
    <location>
        <begin position="308"/>
        <end position="424"/>
    </location>
</feature>
<evidence type="ECO:0000256" key="4">
    <source>
        <dbReference type="PROSITE-ProRule" id="PRU00473"/>
    </source>
</evidence>
<evidence type="ECO:0000256" key="5">
    <source>
        <dbReference type="SAM" id="SignalP"/>
    </source>
</evidence>
<gene>
    <name evidence="7" type="ORF">CLV58_1181</name>
</gene>
<evidence type="ECO:0000259" key="6">
    <source>
        <dbReference type="PROSITE" id="PS51123"/>
    </source>
</evidence>
<protein>
    <submittedName>
        <fullName evidence="7">Outer membrane protein OmpA-like peptidoglycan-associated protein</fullName>
    </submittedName>
</protein>
<comment type="caution">
    <text evidence="7">The sequence shown here is derived from an EMBL/GenBank/DDBJ whole genome shotgun (WGS) entry which is preliminary data.</text>
</comment>
<feature type="signal peptide" evidence="5">
    <location>
        <begin position="1"/>
        <end position="18"/>
    </location>
</feature>
<dbReference type="InterPro" id="IPR006664">
    <property type="entry name" value="OMP_bac"/>
</dbReference>
<dbReference type="EMBL" id="PVTE01000018">
    <property type="protein sequence ID" value="PRY34130.1"/>
    <property type="molecule type" value="Genomic_DNA"/>
</dbReference>
<accession>A0A2T0SL43</accession>
<keyword evidence="2 4" id="KW-0472">Membrane</keyword>
<evidence type="ECO:0000313" key="8">
    <source>
        <dbReference type="Proteomes" id="UP000238375"/>
    </source>
</evidence>
<dbReference type="InterPro" id="IPR036737">
    <property type="entry name" value="OmpA-like_sf"/>
</dbReference>
<organism evidence="7 8">
    <name type="scientific">Spirosoma oryzae</name>
    <dbReference type="NCBI Taxonomy" id="1469603"/>
    <lineage>
        <taxon>Bacteria</taxon>
        <taxon>Pseudomonadati</taxon>
        <taxon>Bacteroidota</taxon>
        <taxon>Cytophagia</taxon>
        <taxon>Cytophagales</taxon>
        <taxon>Cytophagaceae</taxon>
        <taxon>Spirosoma</taxon>
    </lineage>
</organism>
<feature type="chain" id="PRO_5015462984" evidence="5">
    <location>
        <begin position="19"/>
        <end position="424"/>
    </location>
</feature>
<dbReference type="SUPFAM" id="SSF103088">
    <property type="entry name" value="OmpA-like"/>
    <property type="match status" value="1"/>
</dbReference>
<name>A0A2T0SL43_9BACT</name>
<dbReference type="AlphaFoldDB" id="A0A2T0SL43"/>
<dbReference type="Pfam" id="PF00691">
    <property type="entry name" value="OmpA"/>
    <property type="match status" value="1"/>
</dbReference>
<dbReference type="PROSITE" id="PS51123">
    <property type="entry name" value="OMPA_2"/>
    <property type="match status" value="1"/>
</dbReference>
<dbReference type="GO" id="GO:0009279">
    <property type="term" value="C:cell outer membrane"/>
    <property type="evidence" value="ECO:0007669"/>
    <property type="project" value="UniProtKB-SubCell"/>
</dbReference>
<comment type="subcellular location">
    <subcellularLocation>
        <location evidence="1">Cell outer membrane</location>
    </subcellularLocation>
</comment>
<dbReference type="PANTHER" id="PTHR30329">
    <property type="entry name" value="STATOR ELEMENT OF FLAGELLAR MOTOR COMPLEX"/>
    <property type="match status" value="1"/>
</dbReference>
<keyword evidence="5" id="KW-0732">Signal</keyword>
<keyword evidence="8" id="KW-1185">Reference proteome</keyword>
<dbReference type="CDD" id="cd07185">
    <property type="entry name" value="OmpA_C-like"/>
    <property type="match status" value="1"/>
</dbReference>
<dbReference type="PANTHER" id="PTHR30329:SF21">
    <property type="entry name" value="LIPOPROTEIN YIAD-RELATED"/>
    <property type="match status" value="1"/>
</dbReference>
<sequence length="424" mass="47305">MFAALLSCLLYLSPAAPAKLSIPTDTIVVRGSCWDVLSGKNVIASISAVENGQNRFLGQSNATGEFSIRITDATKELAFRVKGYPTTVIPISKNARVDTNARFRVDLPMIMADSQQVRQAYLPAVPTKHRSIYFQTQDARAFRRIPATVCFRYASSGRTQCVDISADATPTLALLNATEKITFEVRAKGYQPYSGTLTDGQTDEELYVIKLLMPNNVLVASYELPANQKLDHFEFRHVADKNYTVRGPVPPPTLGWNTFKPGNTYRFTATGQNGEVVADEQFRMEPGWTFVQFHAKPAAGARLMSIDLAKPTYFDSAVLYFNQSEYALGEVSKRKLDSISWRMIKLRPLMAQVTGHTDNVGPRSLNLTLSEYRTRVVSNYLHKKGVDPNQLVTCWQGPNAPVASNDTELNKAKNRRVVLRFFSK</sequence>
<keyword evidence="3" id="KW-0998">Cell outer membrane</keyword>
<evidence type="ECO:0000313" key="7">
    <source>
        <dbReference type="EMBL" id="PRY34130.1"/>
    </source>
</evidence>
<dbReference type="Proteomes" id="UP000238375">
    <property type="component" value="Unassembled WGS sequence"/>
</dbReference>
<dbReference type="InterPro" id="IPR006665">
    <property type="entry name" value="OmpA-like"/>
</dbReference>
<reference evidence="7 8" key="1">
    <citation type="submission" date="2018-03" db="EMBL/GenBank/DDBJ databases">
        <title>Genomic Encyclopedia of Archaeal and Bacterial Type Strains, Phase II (KMG-II): from individual species to whole genera.</title>
        <authorList>
            <person name="Goeker M."/>
        </authorList>
    </citation>
    <scope>NUCLEOTIDE SEQUENCE [LARGE SCALE GENOMIC DNA]</scope>
    <source>
        <strain evidence="7 8">DSM 28354</strain>
    </source>
</reference>
<evidence type="ECO:0000256" key="3">
    <source>
        <dbReference type="ARBA" id="ARBA00023237"/>
    </source>
</evidence>
<dbReference type="InterPro" id="IPR050330">
    <property type="entry name" value="Bact_OuterMem_StrucFunc"/>
</dbReference>
<dbReference type="PRINTS" id="PR01021">
    <property type="entry name" value="OMPADOMAIN"/>
</dbReference>